<dbReference type="EMBL" id="CACVBM020000987">
    <property type="protein sequence ID" value="CAA7025153.1"/>
    <property type="molecule type" value="Genomic_DNA"/>
</dbReference>
<name>A0A6D2IBM4_9BRAS</name>
<dbReference type="AlphaFoldDB" id="A0A6D2IBM4"/>
<dbReference type="Proteomes" id="UP000467841">
    <property type="component" value="Unassembled WGS sequence"/>
</dbReference>
<evidence type="ECO:0000313" key="2">
    <source>
        <dbReference type="Proteomes" id="UP000467841"/>
    </source>
</evidence>
<proteinExistence type="predicted"/>
<dbReference type="OrthoDB" id="1935380at2759"/>
<evidence type="ECO:0000313" key="1">
    <source>
        <dbReference type="EMBL" id="CAA7025153.1"/>
    </source>
</evidence>
<keyword evidence="2" id="KW-1185">Reference proteome</keyword>
<protein>
    <submittedName>
        <fullName evidence="1">Uncharacterized protein</fullName>
    </submittedName>
</protein>
<sequence length="101" mass="11406">MKVFLSLTQFKMADLIGTVHSVGKLSPAKNSSKAERSIPFTLREERYQTELLYTFPHFYITIANHSRGPGTSNCTVLRTAEWQRNSHTSGYVLVERLSAVS</sequence>
<gene>
    <name evidence="1" type="ORF">MERR_LOCUS12388</name>
</gene>
<reference evidence="1" key="1">
    <citation type="submission" date="2020-01" db="EMBL/GenBank/DDBJ databases">
        <authorList>
            <person name="Mishra B."/>
        </authorList>
    </citation>
    <scope>NUCLEOTIDE SEQUENCE [LARGE SCALE GENOMIC DNA]</scope>
</reference>
<accession>A0A6D2IBM4</accession>
<organism evidence="1 2">
    <name type="scientific">Microthlaspi erraticum</name>
    <dbReference type="NCBI Taxonomy" id="1685480"/>
    <lineage>
        <taxon>Eukaryota</taxon>
        <taxon>Viridiplantae</taxon>
        <taxon>Streptophyta</taxon>
        <taxon>Embryophyta</taxon>
        <taxon>Tracheophyta</taxon>
        <taxon>Spermatophyta</taxon>
        <taxon>Magnoliopsida</taxon>
        <taxon>eudicotyledons</taxon>
        <taxon>Gunneridae</taxon>
        <taxon>Pentapetalae</taxon>
        <taxon>rosids</taxon>
        <taxon>malvids</taxon>
        <taxon>Brassicales</taxon>
        <taxon>Brassicaceae</taxon>
        <taxon>Coluteocarpeae</taxon>
        <taxon>Microthlaspi</taxon>
    </lineage>
</organism>
<comment type="caution">
    <text evidence="1">The sequence shown here is derived from an EMBL/GenBank/DDBJ whole genome shotgun (WGS) entry which is preliminary data.</text>
</comment>